<dbReference type="SMART" id="SM01126">
    <property type="entry name" value="DDE_Tnp_IS1595"/>
    <property type="match status" value="1"/>
</dbReference>
<protein>
    <submittedName>
        <fullName evidence="2">Transposase</fullName>
    </submittedName>
</protein>
<dbReference type="Proteomes" id="UP000049455">
    <property type="component" value="Unassembled WGS sequence"/>
</dbReference>
<evidence type="ECO:0000259" key="1">
    <source>
        <dbReference type="SMART" id="SM01126"/>
    </source>
</evidence>
<dbReference type="NCBIfam" id="NF033547">
    <property type="entry name" value="transpos_IS1595"/>
    <property type="match status" value="1"/>
</dbReference>
<name>A0A0M7B8S7_9RHOB</name>
<accession>A0A0M7B8S7</accession>
<gene>
    <name evidence="2" type="ORF">JSE7799_01498</name>
</gene>
<dbReference type="AlphaFoldDB" id="A0A0M7B8S7"/>
<dbReference type="EMBL" id="CYPR01000096">
    <property type="protein sequence ID" value="CUH38775.1"/>
    <property type="molecule type" value="Genomic_DNA"/>
</dbReference>
<organism evidence="2 3">
    <name type="scientific">Jannaschia seosinensis</name>
    <dbReference type="NCBI Taxonomy" id="313367"/>
    <lineage>
        <taxon>Bacteria</taxon>
        <taxon>Pseudomonadati</taxon>
        <taxon>Pseudomonadota</taxon>
        <taxon>Alphaproteobacteria</taxon>
        <taxon>Rhodobacterales</taxon>
        <taxon>Roseobacteraceae</taxon>
        <taxon>Jannaschia</taxon>
    </lineage>
</organism>
<evidence type="ECO:0000313" key="3">
    <source>
        <dbReference type="Proteomes" id="UP000049455"/>
    </source>
</evidence>
<evidence type="ECO:0000313" key="2">
    <source>
        <dbReference type="EMBL" id="CUH38775.1"/>
    </source>
</evidence>
<reference evidence="2 3" key="1">
    <citation type="submission" date="2015-09" db="EMBL/GenBank/DDBJ databases">
        <authorList>
            <person name="Jackson K.R."/>
            <person name="Lunt B.L."/>
            <person name="Fisher J.N.B."/>
            <person name="Gardner A.V."/>
            <person name="Bailey M.E."/>
            <person name="Deus L.M."/>
            <person name="Earl A.S."/>
            <person name="Gibby P.D."/>
            <person name="Hartmann K.A."/>
            <person name="Liu J.E."/>
            <person name="Manci A.M."/>
            <person name="Nielsen D.A."/>
            <person name="Solomon M.B."/>
            <person name="Breakwell D.P."/>
            <person name="Burnett S.H."/>
            <person name="Grose J.H."/>
        </authorList>
    </citation>
    <scope>NUCLEOTIDE SEQUENCE [LARGE SCALE GENOMIC DNA]</scope>
    <source>
        <strain evidence="2 3">CECT 7799</strain>
    </source>
</reference>
<feature type="domain" description="ISXO2-like transposase" evidence="1">
    <location>
        <begin position="43"/>
        <end position="215"/>
    </location>
</feature>
<proteinExistence type="predicted"/>
<sequence length="227" mass="26527">MLDPNDTPLSCRKLAHRLGVSRDTIWRWRMIILEQIKAITPAVLSGIIETDETLQRESRKGSREWVRHLRDPLHHPKPPRRRWYEYPKRRPPQVIARAWSCPILGVVDRSGKATFQYFKDTKQPTIEAVLVPQVASDAMVLFDGAPQYDAIAVKHGITYEVLIKGRRGRRTPKAHHLNSVNNLHFQWKDWFRKIWRGPATKNLDGYTRWMAARRGTDPVEIFRLIIA</sequence>
<dbReference type="InterPro" id="IPR024445">
    <property type="entry name" value="Tnp_ISXO2-like"/>
</dbReference>
<keyword evidence="3" id="KW-1185">Reference proteome</keyword>